<dbReference type="Pfam" id="PF00155">
    <property type="entry name" value="Aminotran_1_2"/>
    <property type="match status" value="1"/>
</dbReference>
<keyword evidence="4 9" id="KW-0032">Aminotransferase</keyword>
<dbReference type="GO" id="GO:0030170">
    <property type="term" value="F:pyridoxal phosphate binding"/>
    <property type="evidence" value="ECO:0007669"/>
    <property type="project" value="InterPro"/>
</dbReference>
<dbReference type="AlphaFoldDB" id="A0A9X3TXL3"/>
<evidence type="ECO:0000256" key="2">
    <source>
        <dbReference type="ARBA" id="ARBA00007441"/>
    </source>
</evidence>
<sequence>MRRAEDMPNLSLLKASLRSDVPPFYAMELMREAGELAAAGREVFLMCVGQPSVGAPERVRQAAITAMERSVLGYTDSFGILPLRQRISDYYKARYGVDVPVERIAVTTGSSSAFLLAFLAGFDVGDRVAIARPGYPPYTAIQKALGLQAVHVDVNESTGYHIVADHLDSLAAASGGLQGLMVASPGNPTGSMLAPEQLEALITKAEGLGVRVISDEIYHGITFGKREETALRYTDEAIVINSFSKYFCMTGWRLGWMVLPPALIEPVYALAQSFFISPPTLSQEAAIAAFDCFDEFDAIRDGYARNREMLLEALPKMGITRFAPPDGAFYLYADMSDFTNDTALFCRRILHETGVATTPGIDFDTRDGGRFMRMSFARSGDEMTRAIERLGNFLRG</sequence>
<dbReference type="GO" id="GO:0004069">
    <property type="term" value="F:L-aspartate:2-oxoglutarate aminotransferase activity"/>
    <property type="evidence" value="ECO:0007669"/>
    <property type="project" value="UniProtKB-EC"/>
</dbReference>
<dbReference type="Proteomes" id="UP001141619">
    <property type="component" value="Unassembled WGS sequence"/>
</dbReference>
<proteinExistence type="inferred from homology"/>
<comment type="similarity">
    <text evidence="2">Belongs to the class-I pyridoxal-phosphate-dependent aminotransferase family.</text>
</comment>
<comment type="catalytic activity">
    <reaction evidence="7">
        <text>L-aspartate + 2-oxoglutarate = oxaloacetate + L-glutamate</text>
        <dbReference type="Rhea" id="RHEA:21824"/>
        <dbReference type="ChEBI" id="CHEBI:16452"/>
        <dbReference type="ChEBI" id="CHEBI:16810"/>
        <dbReference type="ChEBI" id="CHEBI:29985"/>
        <dbReference type="ChEBI" id="CHEBI:29991"/>
        <dbReference type="EC" id="2.6.1.1"/>
    </reaction>
</comment>
<evidence type="ECO:0000256" key="4">
    <source>
        <dbReference type="ARBA" id="ARBA00022576"/>
    </source>
</evidence>
<evidence type="ECO:0000259" key="8">
    <source>
        <dbReference type="Pfam" id="PF00155"/>
    </source>
</evidence>
<evidence type="ECO:0000256" key="6">
    <source>
        <dbReference type="ARBA" id="ARBA00022898"/>
    </source>
</evidence>
<evidence type="ECO:0000313" key="10">
    <source>
        <dbReference type="Proteomes" id="UP001141619"/>
    </source>
</evidence>
<dbReference type="Gene3D" id="3.40.640.10">
    <property type="entry name" value="Type I PLP-dependent aspartate aminotransferase-like (Major domain)"/>
    <property type="match status" value="1"/>
</dbReference>
<evidence type="ECO:0000313" key="9">
    <source>
        <dbReference type="EMBL" id="MDA5193538.1"/>
    </source>
</evidence>
<evidence type="ECO:0000256" key="1">
    <source>
        <dbReference type="ARBA" id="ARBA00001933"/>
    </source>
</evidence>
<comment type="caution">
    <text evidence="9">The sequence shown here is derived from an EMBL/GenBank/DDBJ whole genome shotgun (WGS) entry which is preliminary data.</text>
</comment>
<dbReference type="InterPro" id="IPR015424">
    <property type="entry name" value="PyrdxlP-dep_Trfase"/>
</dbReference>
<evidence type="ECO:0000256" key="5">
    <source>
        <dbReference type="ARBA" id="ARBA00022679"/>
    </source>
</evidence>
<protein>
    <recommendedName>
        <fullName evidence="3">aspartate transaminase</fullName>
        <ecNumber evidence="3">2.6.1.1</ecNumber>
    </recommendedName>
</protein>
<name>A0A9X3TXL3_9PROT</name>
<keyword evidence="5" id="KW-0808">Transferase</keyword>
<evidence type="ECO:0000256" key="7">
    <source>
        <dbReference type="ARBA" id="ARBA00049185"/>
    </source>
</evidence>
<reference evidence="9" key="1">
    <citation type="submission" date="2022-08" db="EMBL/GenBank/DDBJ databases">
        <authorList>
            <person name="Vandamme P."/>
            <person name="Hettiarachchi A."/>
            <person name="Peeters C."/>
            <person name="Cnockaert M."/>
            <person name="Carlier A."/>
        </authorList>
    </citation>
    <scope>NUCLEOTIDE SEQUENCE</scope>
    <source>
        <strain evidence="9">LMG 31809</strain>
    </source>
</reference>
<gene>
    <name evidence="9" type="ORF">NYP16_06175</name>
</gene>
<dbReference type="PANTHER" id="PTHR46383">
    <property type="entry name" value="ASPARTATE AMINOTRANSFERASE"/>
    <property type="match status" value="1"/>
</dbReference>
<organism evidence="9 10">
    <name type="scientific">Govanella unica</name>
    <dbReference type="NCBI Taxonomy" id="2975056"/>
    <lineage>
        <taxon>Bacteria</taxon>
        <taxon>Pseudomonadati</taxon>
        <taxon>Pseudomonadota</taxon>
        <taxon>Alphaproteobacteria</taxon>
        <taxon>Emcibacterales</taxon>
        <taxon>Govanellaceae</taxon>
        <taxon>Govanella</taxon>
    </lineage>
</organism>
<dbReference type="GO" id="GO:0006520">
    <property type="term" value="P:amino acid metabolic process"/>
    <property type="evidence" value="ECO:0007669"/>
    <property type="project" value="InterPro"/>
</dbReference>
<dbReference type="EC" id="2.6.1.1" evidence="3"/>
<keyword evidence="10" id="KW-1185">Reference proteome</keyword>
<dbReference type="InterPro" id="IPR004839">
    <property type="entry name" value="Aminotransferase_I/II_large"/>
</dbReference>
<dbReference type="EMBL" id="JANWOI010000002">
    <property type="protein sequence ID" value="MDA5193538.1"/>
    <property type="molecule type" value="Genomic_DNA"/>
</dbReference>
<dbReference type="SUPFAM" id="SSF53383">
    <property type="entry name" value="PLP-dependent transferases"/>
    <property type="match status" value="1"/>
</dbReference>
<feature type="domain" description="Aminotransferase class I/classII large" evidence="8">
    <location>
        <begin position="42"/>
        <end position="390"/>
    </location>
</feature>
<dbReference type="InterPro" id="IPR050596">
    <property type="entry name" value="AspAT/PAT-like"/>
</dbReference>
<dbReference type="InterPro" id="IPR015421">
    <property type="entry name" value="PyrdxlP-dep_Trfase_major"/>
</dbReference>
<keyword evidence="6" id="KW-0663">Pyridoxal phosphate</keyword>
<evidence type="ECO:0000256" key="3">
    <source>
        <dbReference type="ARBA" id="ARBA00012753"/>
    </source>
</evidence>
<dbReference type="PANTHER" id="PTHR46383:SF2">
    <property type="entry name" value="AMINOTRANSFERASE"/>
    <property type="match status" value="1"/>
</dbReference>
<reference evidence="9" key="2">
    <citation type="journal article" date="2023" name="Syst. Appl. Microbiol.">
        <title>Govania unica gen. nov., sp. nov., a rare biosphere bacterium that represents a novel family in the class Alphaproteobacteria.</title>
        <authorList>
            <person name="Vandamme P."/>
            <person name="Peeters C."/>
            <person name="Hettiarachchi A."/>
            <person name="Cnockaert M."/>
            <person name="Carlier A."/>
        </authorList>
    </citation>
    <scope>NUCLEOTIDE SEQUENCE</scope>
    <source>
        <strain evidence="9">LMG 31809</strain>
    </source>
</reference>
<dbReference type="RefSeq" id="WP_274943240.1">
    <property type="nucleotide sequence ID" value="NZ_JANWOI010000002.1"/>
</dbReference>
<comment type="cofactor">
    <cofactor evidence="1">
        <name>pyridoxal 5'-phosphate</name>
        <dbReference type="ChEBI" id="CHEBI:597326"/>
    </cofactor>
</comment>
<dbReference type="CDD" id="cd00609">
    <property type="entry name" value="AAT_like"/>
    <property type="match status" value="1"/>
</dbReference>
<accession>A0A9X3TXL3</accession>